<sequence>METKEGGYVYGILGLLSFISGLFLLAAYFILKGMRKHPGMLILGQSLAQTIVDFQWSFFSFRYWTQSEVPGSIFCSVNGIITLYFFFVSWNYSLCLSHEVLIKINNPMDSSYRKRSPIYHIATHSIGLIIAILVISLDSAGESVIGICLIKKGSWVNNIMFIPLFTYYPFSIVVSIMSIYIITKTTSESFKTFLIKHSVFLIVYTVFWLPVCLDLILQEDLLSEKNLWFNQTAMVFGCSSGLAINTVRLTDPVFIRYIKKRLGFSNKMSRRNTVAKLIGDHRDSGVSLADESLLTRESIYESDYTQIFSAMFDEAVINSIISLKLVLSSENRYEDIEEEMILPWSDDYYQQSVEWTFDGNDFQNEEISPSLKTYLASFKCKVKEYAPMVFKDLRSLEGLSETELCLSFDIMRNLPYIRKNSGNKGGRSSAFFYFSFDKKYLVKTITKAEQKVLLEVLLPEYHAHIKQNPDSLIARLFGLFAISFNNTKCNLIIMQNILPSYNMQAVFDLKGSKVARQTISHVSVKSIDDILNDRIYKDLDFLHLKKSIFLSYEDGLALKKRIHSDVQLFTRLNIMDYSLLLGISYQEVAVKNSFRAIGNDKGKGYVIGIIDFLQTYGRLKRLETLSKSFVMPGVSKLDISAVGSEDYGERFVKFICSIIYEENNHQCQEIFKPDV</sequence>
<dbReference type="GO" id="GO:0005886">
    <property type="term" value="C:plasma membrane"/>
    <property type="evidence" value="ECO:0007669"/>
    <property type="project" value="TreeGrafter"/>
</dbReference>
<dbReference type="Gene3D" id="1.20.1070.10">
    <property type="entry name" value="Rhodopsin 7-helix transmembrane proteins"/>
    <property type="match status" value="1"/>
</dbReference>
<proteinExistence type="predicted"/>
<dbReference type="Gene3D" id="3.30.800.10">
    <property type="entry name" value="Phosphatidylinositol Phosphate Kinase II Beta"/>
    <property type="match status" value="1"/>
</dbReference>
<dbReference type="SUPFAM" id="SSF56104">
    <property type="entry name" value="SAICAR synthase-like"/>
    <property type="match status" value="1"/>
</dbReference>
<keyword evidence="1" id="KW-0808">Transferase</keyword>
<dbReference type="GO" id="GO:0016308">
    <property type="term" value="F:1-phosphatidylinositol-4-phosphate 5-kinase activity"/>
    <property type="evidence" value="ECO:0007669"/>
    <property type="project" value="TreeGrafter"/>
</dbReference>
<dbReference type="PANTHER" id="PTHR23086:SF8">
    <property type="entry name" value="PHOSPHATIDYLINOSITOL 5-PHOSPHATE 4-KINASE, ISOFORM A"/>
    <property type="match status" value="1"/>
</dbReference>
<feature type="transmembrane region" description="Helical" evidence="2">
    <location>
        <begin position="159"/>
        <end position="182"/>
    </location>
</feature>
<feature type="transmembrane region" description="Helical" evidence="2">
    <location>
        <begin position="117"/>
        <end position="137"/>
    </location>
</feature>
<comment type="caution">
    <text evidence="4">The sequence shown here is derived from an EMBL/GenBank/DDBJ whole genome shotgun (WGS) entry which is preliminary data.</text>
</comment>
<evidence type="ECO:0000256" key="1">
    <source>
        <dbReference type="PROSITE-ProRule" id="PRU00781"/>
    </source>
</evidence>
<dbReference type="InterPro" id="IPR023610">
    <property type="entry name" value="PInositol-4/5-P-5/4-kinase"/>
</dbReference>
<evidence type="ECO:0000256" key="2">
    <source>
        <dbReference type="SAM" id="Phobius"/>
    </source>
</evidence>
<dbReference type="PANTHER" id="PTHR23086">
    <property type="entry name" value="PHOSPHATIDYLINOSITOL-4-PHOSPHATE 5-KINASE"/>
    <property type="match status" value="1"/>
</dbReference>
<dbReference type="Pfam" id="PF01504">
    <property type="entry name" value="PIP5K"/>
    <property type="match status" value="2"/>
</dbReference>
<reference evidence="4" key="1">
    <citation type="submission" date="2021-09" db="EMBL/GenBank/DDBJ databases">
        <authorList>
            <consortium name="AG Swart"/>
            <person name="Singh M."/>
            <person name="Singh A."/>
            <person name="Seah K."/>
            <person name="Emmerich C."/>
        </authorList>
    </citation>
    <scope>NUCLEOTIDE SEQUENCE</scope>
    <source>
        <strain evidence="4">ATCC30299</strain>
    </source>
</reference>
<keyword evidence="2" id="KW-0472">Membrane</keyword>
<dbReference type="SUPFAM" id="SSF81321">
    <property type="entry name" value="Family A G protein-coupled receptor-like"/>
    <property type="match status" value="1"/>
</dbReference>
<feature type="transmembrane region" description="Helical" evidence="2">
    <location>
        <begin position="71"/>
        <end position="96"/>
    </location>
</feature>
<keyword evidence="2" id="KW-1133">Transmembrane helix</keyword>
<dbReference type="CDD" id="cd00139">
    <property type="entry name" value="PIPKc"/>
    <property type="match status" value="1"/>
</dbReference>
<keyword evidence="2" id="KW-0812">Transmembrane</keyword>
<dbReference type="PROSITE" id="PS51455">
    <property type="entry name" value="PIPK"/>
    <property type="match status" value="1"/>
</dbReference>
<evidence type="ECO:0000313" key="4">
    <source>
        <dbReference type="EMBL" id="CAG9327682.1"/>
    </source>
</evidence>
<feature type="domain" description="PIPK" evidence="3">
    <location>
        <begin position="313"/>
        <end position="659"/>
    </location>
</feature>
<keyword evidence="1" id="KW-0547">Nucleotide-binding</keyword>
<protein>
    <recommendedName>
        <fullName evidence="3">PIPK domain-containing protein</fullName>
    </recommendedName>
</protein>
<accession>A0AAU9JT24</accession>
<dbReference type="AlphaFoldDB" id="A0AAU9JT24"/>
<name>A0AAU9JT24_9CILI</name>
<dbReference type="InterPro" id="IPR027483">
    <property type="entry name" value="PInositol-4-P-4/5-kinase_C_sf"/>
</dbReference>
<dbReference type="Gene3D" id="3.30.810.10">
    <property type="entry name" value="2-Layer Sandwich"/>
    <property type="match status" value="1"/>
</dbReference>
<keyword evidence="1" id="KW-0067">ATP-binding</keyword>
<dbReference type="GO" id="GO:0005524">
    <property type="term" value="F:ATP binding"/>
    <property type="evidence" value="ECO:0007669"/>
    <property type="project" value="UniProtKB-UniRule"/>
</dbReference>
<evidence type="ECO:0000259" key="3">
    <source>
        <dbReference type="PROSITE" id="PS51455"/>
    </source>
</evidence>
<keyword evidence="5" id="KW-1185">Reference proteome</keyword>
<dbReference type="Proteomes" id="UP001162131">
    <property type="component" value="Unassembled WGS sequence"/>
</dbReference>
<evidence type="ECO:0000313" key="5">
    <source>
        <dbReference type="Proteomes" id="UP001162131"/>
    </source>
</evidence>
<gene>
    <name evidence="4" type="ORF">BSTOLATCC_MIC44312</name>
</gene>
<dbReference type="SMART" id="SM00330">
    <property type="entry name" value="PIPKc"/>
    <property type="match status" value="1"/>
</dbReference>
<keyword evidence="1" id="KW-0418">Kinase</keyword>
<dbReference type="InterPro" id="IPR002498">
    <property type="entry name" value="PInositol-4-P-4/5-kinase_core"/>
</dbReference>
<dbReference type="InterPro" id="IPR027484">
    <property type="entry name" value="PInositol-4-P-5-kinase_N"/>
</dbReference>
<feature type="transmembrane region" description="Helical" evidence="2">
    <location>
        <begin position="12"/>
        <end position="31"/>
    </location>
</feature>
<feature type="transmembrane region" description="Helical" evidence="2">
    <location>
        <begin position="194"/>
        <end position="216"/>
    </location>
</feature>
<organism evidence="4 5">
    <name type="scientific">Blepharisma stoltei</name>
    <dbReference type="NCBI Taxonomy" id="1481888"/>
    <lineage>
        <taxon>Eukaryota</taxon>
        <taxon>Sar</taxon>
        <taxon>Alveolata</taxon>
        <taxon>Ciliophora</taxon>
        <taxon>Postciliodesmatophora</taxon>
        <taxon>Heterotrichea</taxon>
        <taxon>Heterotrichida</taxon>
        <taxon>Blepharismidae</taxon>
        <taxon>Blepharisma</taxon>
    </lineage>
</organism>
<dbReference type="GO" id="GO:0046854">
    <property type="term" value="P:phosphatidylinositol phosphate biosynthetic process"/>
    <property type="evidence" value="ECO:0007669"/>
    <property type="project" value="TreeGrafter"/>
</dbReference>
<dbReference type="EMBL" id="CAJZBQ010000044">
    <property type="protein sequence ID" value="CAG9327682.1"/>
    <property type="molecule type" value="Genomic_DNA"/>
</dbReference>